<dbReference type="InterPro" id="IPR015943">
    <property type="entry name" value="WD40/YVTN_repeat-like_dom_sf"/>
</dbReference>
<dbReference type="InterPro" id="IPR052414">
    <property type="entry name" value="U3_snoRNA-assoc_WDR"/>
</dbReference>
<feature type="repeat" description="WD" evidence="3">
    <location>
        <begin position="132"/>
        <end position="173"/>
    </location>
</feature>
<reference evidence="4 5" key="1">
    <citation type="submission" date="2023-04" db="EMBL/GenBank/DDBJ databases">
        <title>Genome of Basidiobolus ranarum AG-B5.</title>
        <authorList>
            <person name="Stajich J.E."/>
            <person name="Carter-House D."/>
            <person name="Gryganskyi A."/>
        </authorList>
    </citation>
    <scope>NUCLEOTIDE SEQUENCE [LARGE SCALE GENOMIC DNA]</scope>
    <source>
        <strain evidence="4 5">AG-B5</strain>
    </source>
</reference>
<evidence type="ECO:0000256" key="2">
    <source>
        <dbReference type="ARBA" id="ARBA00023242"/>
    </source>
</evidence>
<dbReference type="EMBL" id="JASJQH010001326">
    <property type="protein sequence ID" value="KAK9761579.1"/>
    <property type="molecule type" value="Genomic_DNA"/>
</dbReference>
<dbReference type="PROSITE" id="PS50082">
    <property type="entry name" value="WD_REPEATS_2"/>
    <property type="match status" value="1"/>
</dbReference>
<name>A0ABR2WJG1_9FUNG</name>
<gene>
    <name evidence="4" type="primary">UTP5_2</name>
    <name evidence="4" type="ORF">K7432_013428</name>
</gene>
<keyword evidence="5" id="KW-1185">Reference proteome</keyword>
<dbReference type="InterPro" id="IPR001680">
    <property type="entry name" value="WD40_rpt"/>
</dbReference>
<keyword evidence="2" id="KW-0539">Nucleus</keyword>
<organism evidence="4 5">
    <name type="scientific">Basidiobolus ranarum</name>
    <dbReference type="NCBI Taxonomy" id="34480"/>
    <lineage>
        <taxon>Eukaryota</taxon>
        <taxon>Fungi</taxon>
        <taxon>Fungi incertae sedis</taxon>
        <taxon>Zoopagomycota</taxon>
        <taxon>Entomophthoromycotina</taxon>
        <taxon>Basidiobolomycetes</taxon>
        <taxon>Basidiobolales</taxon>
        <taxon>Basidiobolaceae</taxon>
        <taxon>Basidiobolus</taxon>
    </lineage>
</organism>
<comment type="subcellular location">
    <subcellularLocation>
        <location evidence="1">Nucleus</location>
    </subcellularLocation>
</comment>
<evidence type="ECO:0000256" key="1">
    <source>
        <dbReference type="ARBA" id="ARBA00004123"/>
    </source>
</evidence>
<sequence>MTKKKTLSKQFHNSLNTQVAEAVVAKFDNDADLFAIVTQAVDRHRLRVFDTHTGTLKSEFSSESERKFTSMSWGVAQIEGILSESTETSGRKKRRASRIQTATTSKVVALGLENGSIIIYSIALGSIQKTLSGAHTLPVRDFIFNQNGERGYSCAQDGFIVEWDLKTSSVVRKWKSEIKDIHTISLSHNESVLAVAAHSIELWDLESQTVIKKFIGHASVITNLAFSPNDEICASCAEH</sequence>
<dbReference type="Gene3D" id="2.130.10.10">
    <property type="entry name" value="YVTN repeat-like/Quinoprotein amine dehydrogenase"/>
    <property type="match status" value="1"/>
</dbReference>
<dbReference type="PANTHER" id="PTHR44267:SF1">
    <property type="entry name" value="WD REPEAT-CONTAINING PROTEIN 43"/>
    <property type="match status" value="1"/>
</dbReference>
<dbReference type="Proteomes" id="UP001479436">
    <property type="component" value="Unassembled WGS sequence"/>
</dbReference>
<evidence type="ECO:0000256" key="3">
    <source>
        <dbReference type="PROSITE-ProRule" id="PRU00221"/>
    </source>
</evidence>
<evidence type="ECO:0000313" key="5">
    <source>
        <dbReference type="Proteomes" id="UP001479436"/>
    </source>
</evidence>
<keyword evidence="3" id="KW-0853">WD repeat</keyword>
<dbReference type="SMART" id="SM00320">
    <property type="entry name" value="WD40"/>
    <property type="match status" value="3"/>
</dbReference>
<comment type="caution">
    <text evidence="4">The sequence shown here is derived from an EMBL/GenBank/DDBJ whole genome shotgun (WGS) entry which is preliminary data.</text>
</comment>
<accession>A0ABR2WJG1</accession>
<feature type="non-terminal residue" evidence="4">
    <location>
        <position position="239"/>
    </location>
</feature>
<dbReference type="SUPFAM" id="SSF50978">
    <property type="entry name" value="WD40 repeat-like"/>
    <property type="match status" value="1"/>
</dbReference>
<dbReference type="InterPro" id="IPR036322">
    <property type="entry name" value="WD40_repeat_dom_sf"/>
</dbReference>
<evidence type="ECO:0000313" key="4">
    <source>
        <dbReference type="EMBL" id="KAK9761579.1"/>
    </source>
</evidence>
<dbReference type="Pfam" id="PF00400">
    <property type="entry name" value="WD40"/>
    <property type="match status" value="1"/>
</dbReference>
<proteinExistence type="predicted"/>
<dbReference type="PANTHER" id="PTHR44267">
    <property type="entry name" value="WD REPEAT-CONTAINING PROTEIN 43"/>
    <property type="match status" value="1"/>
</dbReference>
<protein>
    <submittedName>
        <fullName evidence="4">Small subunit (SSU) processome component</fullName>
    </submittedName>
</protein>